<evidence type="ECO:0000259" key="5">
    <source>
        <dbReference type="Pfam" id="PF14772"/>
    </source>
</evidence>
<feature type="coiled-coil region" evidence="3">
    <location>
        <begin position="115"/>
        <end position="182"/>
    </location>
</feature>
<dbReference type="PANTHER" id="PTHR21625">
    <property type="entry name" value="NYD-SP28 PROTEIN"/>
    <property type="match status" value="1"/>
</dbReference>
<dbReference type="Proteomes" id="UP000695022">
    <property type="component" value="Unplaced"/>
</dbReference>
<comment type="similarity">
    <text evidence="1">Belongs to the DRC1 family.</text>
</comment>
<dbReference type="Pfam" id="PF14775">
    <property type="entry name" value="NYD-SP28_assoc"/>
    <property type="match status" value="1"/>
</dbReference>
<dbReference type="RefSeq" id="XP_014668334.1">
    <property type="nucleotide sequence ID" value="XM_014812848.1"/>
</dbReference>
<dbReference type="PANTHER" id="PTHR21625:SF1">
    <property type="entry name" value="DYNEIN REGULATORY COMPLEX PROTEIN 1"/>
    <property type="match status" value="1"/>
</dbReference>
<feature type="coiled-coil region" evidence="3">
    <location>
        <begin position="206"/>
        <end position="311"/>
    </location>
</feature>
<feature type="compositionally biased region" description="Low complexity" evidence="4">
    <location>
        <begin position="401"/>
        <end position="412"/>
    </location>
</feature>
<dbReference type="GeneID" id="106809678"/>
<evidence type="ECO:0000256" key="1">
    <source>
        <dbReference type="ARBA" id="ARBA00009688"/>
    </source>
</evidence>
<organism evidence="7 8">
    <name type="scientific">Priapulus caudatus</name>
    <name type="common">Priapulid worm</name>
    <dbReference type="NCBI Taxonomy" id="37621"/>
    <lineage>
        <taxon>Eukaryota</taxon>
        <taxon>Metazoa</taxon>
        <taxon>Ecdysozoa</taxon>
        <taxon>Scalidophora</taxon>
        <taxon>Priapulida</taxon>
        <taxon>Priapulimorpha</taxon>
        <taxon>Priapulimorphida</taxon>
        <taxon>Priapulidae</taxon>
        <taxon>Priapulus</taxon>
    </lineage>
</organism>
<accession>A0ABM1E813</accession>
<keyword evidence="2 3" id="KW-0175">Coiled coil</keyword>
<evidence type="ECO:0000256" key="3">
    <source>
        <dbReference type="SAM" id="Coils"/>
    </source>
</evidence>
<evidence type="ECO:0000256" key="4">
    <source>
        <dbReference type="SAM" id="MobiDB-lite"/>
    </source>
</evidence>
<proteinExistence type="inferred from homology"/>
<sequence length="642" mass="74940">METSRQRLSKLKLDGSELVTNVRVAVDSRATQARADESNTKTLRLERLEAESRADSDKFDEITDKWGSAMDQELPEELYRELLKQKSLCGAVIDEKNRLISELQKEMYRKDDHYVKQLKKQAEDIDLLMERIDEHIKSLNRSYKNELNDIEKAFESERRELLQNSKKKLEHMMQTRQDTELEYMKKRDKYVEEHDFQLDHLRGNDSEEFNQVKIKLETDVQILEQQLQQMKATYQLNQEKLEYNFQVLKKRDEENTITKSQQKRKITRLQDVLNNLKSKAVKQEKQYRDENNSLTDDYKRISEQLEDLQKKGRHFQVTDAKRFYDIWCMNEAQVKMFVKKILEEDRIIHEQQLDVQWQPPAISLDNEGPIISGKDNQTLNSASEAASKIMAVHEGRDRTGSRATSAASKASSTDHLSNHLMRRIMELLSSESNFLMEEKLDELLSPRSEEEKSLIRMDSIFSVLGVERAEDIDKLMPYFIKDSFMQPDTATPSPQGSVALTQQLGMRLIERNDVLKALRRFAEDHHKPVIGQQKQQSMKISAMEERDDSGDSTYWQSFLQLMNDKKESVWKALLSGLDSYSNVLQERSSLLSETQSLRSQNAELQSILHHYINSKVNEDLVIPPTKVLQVISSNNNLTSRHN</sequence>
<name>A0ABM1E813_PRICU</name>
<evidence type="ECO:0000313" key="7">
    <source>
        <dbReference type="Proteomes" id="UP000695022"/>
    </source>
</evidence>
<reference evidence="8" key="1">
    <citation type="submission" date="2025-08" db="UniProtKB">
        <authorList>
            <consortium name="RefSeq"/>
        </authorList>
    </citation>
    <scope>IDENTIFICATION</scope>
</reference>
<keyword evidence="7" id="KW-1185">Reference proteome</keyword>
<dbReference type="InterPro" id="IPR039505">
    <property type="entry name" value="DRC1/2_N"/>
</dbReference>
<evidence type="ECO:0000256" key="2">
    <source>
        <dbReference type="ARBA" id="ARBA00023054"/>
    </source>
</evidence>
<evidence type="ECO:0000313" key="8">
    <source>
        <dbReference type="RefSeq" id="XP_014668334.1"/>
    </source>
</evidence>
<gene>
    <name evidence="8" type="primary">LOC106809678</name>
</gene>
<dbReference type="InterPro" id="IPR039750">
    <property type="entry name" value="DRC1/DRC2"/>
</dbReference>
<evidence type="ECO:0000259" key="6">
    <source>
        <dbReference type="Pfam" id="PF14775"/>
    </source>
</evidence>
<feature type="domain" description="Dynein regulatory complex protein 1 C-terminal" evidence="6">
    <location>
        <begin position="554"/>
        <end position="612"/>
    </location>
</feature>
<protein>
    <submittedName>
        <fullName evidence="8">Dynein regulatory complex protein 1-like</fullName>
    </submittedName>
</protein>
<feature type="region of interest" description="Disordered" evidence="4">
    <location>
        <begin position="393"/>
        <end position="412"/>
    </location>
</feature>
<feature type="domain" description="Dynein regulatory complex protein 1/2 N-terminal" evidence="5">
    <location>
        <begin position="24"/>
        <end position="125"/>
    </location>
</feature>
<dbReference type="Pfam" id="PF14772">
    <property type="entry name" value="NYD-SP28"/>
    <property type="match status" value="1"/>
</dbReference>
<dbReference type="InterPro" id="IPR029440">
    <property type="entry name" value="DRC1_C"/>
</dbReference>